<keyword evidence="1" id="KW-0812">Transmembrane</keyword>
<evidence type="ECO:0000256" key="1">
    <source>
        <dbReference type="SAM" id="Phobius"/>
    </source>
</evidence>
<accession>A0A7W9SND7</accession>
<dbReference type="EMBL" id="JACHGW010000001">
    <property type="protein sequence ID" value="MBB6049525.1"/>
    <property type="molecule type" value="Genomic_DNA"/>
</dbReference>
<keyword evidence="1" id="KW-0472">Membrane</keyword>
<proteinExistence type="predicted"/>
<dbReference type="Proteomes" id="UP000520814">
    <property type="component" value="Unassembled WGS sequence"/>
</dbReference>
<name>A0A7W9SND7_ARMRO</name>
<feature type="transmembrane region" description="Helical" evidence="1">
    <location>
        <begin position="36"/>
        <end position="58"/>
    </location>
</feature>
<evidence type="ECO:0000313" key="2">
    <source>
        <dbReference type="EMBL" id="MBB6049525.1"/>
    </source>
</evidence>
<evidence type="ECO:0000313" key="3">
    <source>
        <dbReference type="Proteomes" id="UP000520814"/>
    </source>
</evidence>
<sequence length="124" mass="13477">MISVSLVFGVLLAITVGLTIFFYSKGYGALSPRSRLFRTAGMALLCLLLALALIFVGRDFVGRVGALQKLMLLISLYGLGVSLVCIALLDALESFVAMRKAERQVIQQVIDNVAEEAQKQRNAQ</sequence>
<protein>
    <submittedName>
        <fullName evidence="2">Uncharacterized protein</fullName>
    </submittedName>
</protein>
<feature type="transmembrane region" description="Helical" evidence="1">
    <location>
        <begin position="70"/>
        <end position="92"/>
    </location>
</feature>
<comment type="caution">
    <text evidence="2">The sequence shown here is derived from an EMBL/GenBank/DDBJ whole genome shotgun (WGS) entry which is preliminary data.</text>
</comment>
<keyword evidence="3" id="KW-1185">Reference proteome</keyword>
<organism evidence="2 3">
    <name type="scientific">Armatimonas rosea</name>
    <dbReference type="NCBI Taxonomy" id="685828"/>
    <lineage>
        <taxon>Bacteria</taxon>
        <taxon>Bacillati</taxon>
        <taxon>Armatimonadota</taxon>
        <taxon>Armatimonadia</taxon>
        <taxon>Armatimonadales</taxon>
        <taxon>Armatimonadaceae</taxon>
        <taxon>Armatimonas</taxon>
    </lineage>
</organism>
<keyword evidence="1" id="KW-1133">Transmembrane helix</keyword>
<feature type="transmembrane region" description="Helical" evidence="1">
    <location>
        <begin position="6"/>
        <end position="24"/>
    </location>
</feature>
<dbReference type="RefSeq" id="WP_184193124.1">
    <property type="nucleotide sequence ID" value="NZ_JACHGW010000001.1"/>
</dbReference>
<gene>
    <name evidence="2" type="ORF">HNQ39_001287</name>
</gene>
<dbReference type="AlphaFoldDB" id="A0A7W9SND7"/>
<reference evidence="2 3" key="1">
    <citation type="submission" date="2020-08" db="EMBL/GenBank/DDBJ databases">
        <title>Genomic Encyclopedia of Type Strains, Phase IV (KMG-IV): sequencing the most valuable type-strain genomes for metagenomic binning, comparative biology and taxonomic classification.</title>
        <authorList>
            <person name="Goeker M."/>
        </authorList>
    </citation>
    <scope>NUCLEOTIDE SEQUENCE [LARGE SCALE GENOMIC DNA]</scope>
    <source>
        <strain evidence="2 3">DSM 23562</strain>
    </source>
</reference>